<dbReference type="Pfam" id="PF11146">
    <property type="entry name" value="DUF2905"/>
    <property type="match status" value="1"/>
</dbReference>
<dbReference type="PANTHER" id="PTHR36443">
    <property type="entry name" value="BSR5223 PROTEIN"/>
    <property type="match status" value="1"/>
</dbReference>
<organism evidence="2 3">
    <name type="scientific">Priestia taiwanensis</name>
    <dbReference type="NCBI Taxonomy" id="1347902"/>
    <lineage>
        <taxon>Bacteria</taxon>
        <taxon>Bacillati</taxon>
        <taxon>Bacillota</taxon>
        <taxon>Bacilli</taxon>
        <taxon>Bacillales</taxon>
        <taxon>Bacillaceae</taxon>
        <taxon>Priestia</taxon>
    </lineage>
</organism>
<dbReference type="Proteomes" id="UP000605259">
    <property type="component" value="Unassembled WGS sequence"/>
</dbReference>
<dbReference type="AlphaFoldDB" id="A0A917AUH5"/>
<name>A0A917AUH5_9BACI</name>
<accession>A0A917AUH5</accession>
<reference evidence="2" key="2">
    <citation type="submission" date="2020-09" db="EMBL/GenBank/DDBJ databases">
        <authorList>
            <person name="Sun Q."/>
            <person name="Zhou Y."/>
        </authorList>
    </citation>
    <scope>NUCLEOTIDE SEQUENCE</scope>
    <source>
        <strain evidence="2">CGMCC 1.12698</strain>
    </source>
</reference>
<keyword evidence="1" id="KW-1133">Transmembrane helix</keyword>
<feature type="transmembrane region" description="Helical" evidence="1">
    <location>
        <begin position="7"/>
        <end position="24"/>
    </location>
</feature>
<reference evidence="2" key="1">
    <citation type="journal article" date="2014" name="Int. J. Syst. Evol. Microbiol.">
        <title>Complete genome sequence of Corynebacterium casei LMG S-19264T (=DSM 44701T), isolated from a smear-ripened cheese.</title>
        <authorList>
            <consortium name="US DOE Joint Genome Institute (JGI-PGF)"/>
            <person name="Walter F."/>
            <person name="Albersmeier A."/>
            <person name="Kalinowski J."/>
            <person name="Ruckert C."/>
        </authorList>
    </citation>
    <scope>NUCLEOTIDE SEQUENCE</scope>
    <source>
        <strain evidence="2">CGMCC 1.12698</strain>
    </source>
</reference>
<evidence type="ECO:0000313" key="3">
    <source>
        <dbReference type="Proteomes" id="UP000605259"/>
    </source>
</evidence>
<dbReference type="InterPro" id="IPR021320">
    <property type="entry name" value="DUF2905"/>
</dbReference>
<keyword evidence="1" id="KW-0812">Transmembrane</keyword>
<dbReference type="PANTHER" id="PTHR36443:SF1">
    <property type="entry name" value="BSR5223 PROTEIN"/>
    <property type="match status" value="1"/>
</dbReference>
<comment type="caution">
    <text evidence="2">The sequence shown here is derived from an EMBL/GenBank/DDBJ whole genome shotgun (WGS) entry which is preliminary data.</text>
</comment>
<evidence type="ECO:0000313" key="2">
    <source>
        <dbReference type="EMBL" id="GGE75410.1"/>
    </source>
</evidence>
<evidence type="ECO:0000256" key="1">
    <source>
        <dbReference type="SAM" id="Phobius"/>
    </source>
</evidence>
<feature type="transmembrane region" description="Helical" evidence="1">
    <location>
        <begin position="40"/>
        <end position="61"/>
    </location>
</feature>
<keyword evidence="3" id="KW-1185">Reference proteome</keyword>
<keyword evidence="1" id="KW-0472">Membrane</keyword>
<sequence>MDMQKGFIILGIVFIVIGVLWKFIGKLPGDIVVKKENVSFYFPIVTCMLISGILSLVFYIISRFK</sequence>
<dbReference type="EMBL" id="BMFK01000002">
    <property type="protein sequence ID" value="GGE75410.1"/>
    <property type="molecule type" value="Genomic_DNA"/>
</dbReference>
<gene>
    <name evidence="2" type="ORF">GCM10007140_26510</name>
</gene>
<protein>
    <submittedName>
        <fullName evidence="2">Membrane protein</fullName>
    </submittedName>
</protein>
<proteinExistence type="predicted"/>